<protein>
    <submittedName>
        <fullName evidence="1">Uncharacterized protein</fullName>
    </submittedName>
</protein>
<keyword evidence="2" id="KW-1185">Reference proteome</keyword>
<name>A0AAV9A1H2_ACOGR</name>
<comment type="caution">
    <text evidence="1">The sequence shown here is derived from an EMBL/GenBank/DDBJ whole genome shotgun (WGS) entry which is preliminary data.</text>
</comment>
<accession>A0AAV9A1H2</accession>
<reference evidence="1" key="1">
    <citation type="journal article" date="2023" name="Nat. Commun.">
        <title>Diploid and tetraploid genomes of Acorus and the evolution of monocots.</title>
        <authorList>
            <person name="Ma L."/>
            <person name="Liu K.W."/>
            <person name="Li Z."/>
            <person name="Hsiao Y.Y."/>
            <person name="Qi Y."/>
            <person name="Fu T."/>
            <person name="Tang G.D."/>
            <person name="Zhang D."/>
            <person name="Sun W.H."/>
            <person name="Liu D.K."/>
            <person name="Li Y."/>
            <person name="Chen G.Z."/>
            <person name="Liu X.D."/>
            <person name="Liao X.Y."/>
            <person name="Jiang Y.T."/>
            <person name="Yu X."/>
            <person name="Hao Y."/>
            <person name="Huang J."/>
            <person name="Zhao X.W."/>
            <person name="Ke S."/>
            <person name="Chen Y.Y."/>
            <person name="Wu W.L."/>
            <person name="Hsu J.L."/>
            <person name="Lin Y.F."/>
            <person name="Huang M.D."/>
            <person name="Li C.Y."/>
            <person name="Huang L."/>
            <person name="Wang Z.W."/>
            <person name="Zhao X."/>
            <person name="Zhong W.Y."/>
            <person name="Peng D.H."/>
            <person name="Ahmad S."/>
            <person name="Lan S."/>
            <person name="Zhang J.S."/>
            <person name="Tsai W.C."/>
            <person name="Van de Peer Y."/>
            <person name="Liu Z.J."/>
        </authorList>
    </citation>
    <scope>NUCLEOTIDE SEQUENCE</scope>
    <source>
        <strain evidence="1">SCP</strain>
    </source>
</reference>
<reference evidence="1" key="2">
    <citation type="submission" date="2023-06" db="EMBL/GenBank/DDBJ databases">
        <authorList>
            <person name="Ma L."/>
            <person name="Liu K.-W."/>
            <person name="Li Z."/>
            <person name="Hsiao Y.-Y."/>
            <person name="Qi Y."/>
            <person name="Fu T."/>
            <person name="Tang G."/>
            <person name="Zhang D."/>
            <person name="Sun W.-H."/>
            <person name="Liu D.-K."/>
            <person name="Li Y."/>
            <person name="Chen G.-Z."/>
            <person name="Liu X.-D."/>
            <person name="Liao X.-Y."/>
            <person name="Jiang Y.-T."/>
            <person name="Yu X."/>
            <person name="Hao Y."/>
            <person name="Huang J."/>
            <person name="Zhao X.-W."/>
            <person name="Ke S."/>
            <person name="Chen Y.-Y."/>
            <person name="Wu W.-L."/>
            <person name="Hsu J.-L."/>
            <person name="Lin Y.-F."/>
            <person name="Huang M.-D."/>
            <person name="Li C.-Y."/>
            <person name="Huang L."/>
            <person name="Wang Z.-W."/>
            <person name="Zhao X."/>
            <person name="Zhong W.-Y."/>
            <person name="Peng D.-H."/>
            <person name="Ahmad S."/>
            <person name="Lan S."/>
            <person name="Zhang J.-S."/>
            <person name="Tsai W.-C."/>
            <person name="Van De Peer Y."/>
            <person name="Liu Z.-J."/>
        </authorList>
    </citation>
    <scope>NUCLEOTIDE SEQUENCE</scope>
    <source>
        <strain evidence="1">SCP</strain>
        <tissue evidence="1">Leaves</tissue>
    </source>
</reference>
<dbReference type="InterPro" id="IPR045853">
    <property type="entry name" value="Pep_chain_release_fac_I_sf"/>
</dbReference>
<evidence type="ECO:0000313" key="1">
    <source>
        <dbReference type="EMBL" id="KAK1258244.1"/>
    </source>
</evidence>
<gene>
    <name evidence="1" type="ORF">QJS04_geneDACA021528</name>
</gene>
<proteinExistence type="predicted"/>
<evidence type="ECO:0000313" key="2">
    <source>
        <dbReference type="Proteomes" id="UP001179952"/>
    </source>
</evidence>
<dbReference type="EMBL" id="JAUJYN010000023">
    <property type="protein sequence ID" value="KAK1258244.1"/>
    <property type="molecule type" value="Genomic_DNA"/>
</dbReference>
<dbReference type="AlphaFoldDB" id="A0AAV9A1H2"/>
<dbReference type="SUPFAM" id="SSF75620">
    <property type="entry name" value="Release factor"/>
    <property type="match status" value="1"/>
</dbReference>
<organism evidence="1 2">
    <name type="scientific">Acorus gramineus</name>
    <name type="common">Dwarf sweet flag</name>
    <dbReference type="NCBI Taxonomy" id="55184"/>
    <lineage>
        <taxon>Eukaryota</taxon>
        <taxon>Viridiplantae</taxon>
        <taxon>Streptophyta</taxon>
        <taxon>Embryophyta</taxon>
        <taxon>Tracheophyta</taxon>
        <taxon>Spermatophyta</taxon>
        <taxon>Magnoliopsida</taxon>
        <taxon>Liliopsida</taxon>
        <taxon>Acoraceae</taxon>
        <taxon>Acorus</taxon>
    </lineage>
</organism>
<dbReference type="Proteomes" id="UP001179952">
    <property type="component" value="Unassembled WGS sequence"/>
</dbReference>
<sequence length="187" mass="21107">MDTGKEVVKASLKKVKSSTTTINMRCMTTRTVDVIKEWELNEKPMHVEAIRSTPFGRFIDVPPMRTEKCLLETILSFWNPQRERFVVKGRELRFTASDVAVIFGLSARGKPVDLDNKSPTSAFYHQYFTSQNEKYLTVSAIEKVMKALVAQDDDKSRIPVTEKSGRVHTSAVSVVILPQADEVDIPS</sequence>